<sequence>MTCGVVSGTLSPLLSLGFATSIFLLFSYPRVERRLRRIARQDPRRLVPTAGSVLERVVGREELCQVLVRTLQDPAIRRPCLLVGGVGTGKTAVLVKLTEMLAHKRAVPVPVRLRNVDQDGGRFDFAEAGRRRFGEMVNSEIRSNAHGDRVWRQLVSDGRAVVIADGLEELFAEGAGQKERDAAIRRAIRKAEQDRLPLVIASRPHPPLEESDAALIDLEPLSEEAALEYLAEDQPDADGLRLDWIVETAAVAEAPLYLQITRDLRQHHWLEYLTKSKEWEDLDTRRADRPTLRLRLLDTWRLALVKGHIHEDYALPATEREQTIEAVSALACVGLLEDRLEVRFDQLIDRRDGPAASRTASSLRRRLKQWQQGGARTASSAQADASPEIWAELKRRVRGLSGDDGIEALPDGADITRCRSHLALYAAQAENLGLVETTGAGVRFPHSILQAYLGSRFLRRIRRDHLEAALREPGPGKELLVALALNSRMPARNRRPGTAPLLLAAAQARCDAKALELYTMALQVDLMEPASGSRHQDIADSLLHRWSDITVGDQRSLGAAKESLSHQFGEVLRAIGDARTREDPGYGRKPALEQFLSIAFKEPRHAIRLAIVQELGACGDAAFDMLRNRFPVPPKGPPPESYDPWKQYEEKYRNKQYEERAALQEFNRSNPQQDRRTADRRKKLEDEYREEKRVIRREFVARAWLVPLMAGSVTDKHRRQAMERVSLWLAHLDCERLGSNRAELPYTLEIALAQGFKGAANRRLRHRCANRESREFLVQQAETLLARARCWYSQVTLIHALTLWELRDGTGNLPGETAGTPRYDAPQAVRRWVGIAGSKRDPRSRKPGDVGPKGKERLHPFVAEAAELAALALETGHPEHYIWIDERGAMQKVGSTPVDPRNQRRHNLWIPPSVGWSTLHPRAQQLLADVTLLLNLTERDGDPDETETRIDRANHTTLPPCLTKDREPLRPSHTVGRAATTQPGSTCLRDCPFEMCPYPAKGQQPWAELNEPFCRQQQALLRPGRRGWAGLSSLWWQLQTPFRHRTAPWQDMPRKELLDFWSKMALRSRSHTRSGGTDT</sequence>
<dbReference type="AlphaFoldDB" id="A0A919AVL3"/>
<dbReference type="Gene3D" id="3.40.50.300">
    <property type="entry name" value="P-loop containing nucleotide triphosphate hydrolases"/>
    <property type="match status" value="1"/>
</dbReference>
<feature type="region of interest" description="Disordered" evidence="1">
    <location>
        <begin position="956"/>
        <end position="982"/>
    </location>
</feature>
<proteinExistence type="predicted"/>
<accession>A0A919AVL3</accession>
<comment type="caution">
    <text evidence="2">The sequence shown here is derived from an EMBL/GenBank/DDBJ whole genome shotgun (WGS) entry which is preliminary data.</text>
</comment>
<organism evidence="2 3">
    <name type="scientific">Streptomyces mashuensis</name>
    <dbReference type="NCBI Taxonomy" id="33904"/>
    <lineage>
        <taxon>Bacteria</taxon>
        <taxon>Bacillati</taxon>
        <taxon>Actinomycetota</taxon>
        <taxon>Actinomycetes</taxon>
        <taxon>Kitasatosporales</taxon>
        <taxon>Streptomycetaceae</taxon>
        <taxon>Streptomyces</taxon>
    </lineage>
</organism>
<evidence type="ECO:0008006" key="4">
    <source>
        <dbReference type="Google" id="ProtNLM"/>
    </source>
</evidence>
<evidence type="ECO:0000256" key="1">
    <source>
        <dbReference type="SAM" id="MobiDB-lite"/>
    </source>
</evidence>
<keyword evidence="3" id="KW-1185">Reference proteome</keyword>
<dbReference type="SUPFAM" id="SSF52540">
    <property type="entry name" value="P-loop containing nucleoside triphosphate hydrolases"/>
    <property type="match status" value="1"/>
</dbReference>
<name>A0A919AVL3_9ACTN</name>
<gene>
    <name evidence="2" type="ORF">GCM10010218_03170</name>
</gene>
<protein>
    <recommendedName>
        <fullName evidence="4">NACHT domain-containing protein</fullName>
    </recommendedName>
</protein>
<dbReference type="EMBL" id="BNBD01000001">
    <property type="protein sequence ID" value="GHF25832.1"/>
    <property type="molecule type" value="Genomic_DNA"/>
</dbReference>
<reference evidence="2" key="1">
    <citation type="journal article" date="2014" name="Int. J. Syst. Evol. Microbiol.">
        <title>Complete genome sequence of Corynebacterium casei LMG S-19264T (=DSM 44701T), isolated from a smear-ripened cheese.</title>
        <authorList>
            <consortium name="US DOE Joint Genome Institute (JGI-PGF)"/>
            <person name="Walter F."/>
            <person name="Albersmeier A."/>
            <person name="Kalinowski J."/>
            <person name="Ruckert C."/>
        </authorList>
    </citation>
    <scope>NUCLEOTIDE SEQUENCE</scope>
    <source>
        <strain evidence="2">JCM 4059</strain>
    </source>
</reference>
<feature type="region of interest" description="Disordered" evidence="1">
    <location>
        <begin position="836"/>
        <end position="856"/>
    </location>
</feature>
<feature type="compositionally biased region" description="Basic and acidic residues" evidence="1">
    <location>
        <begin position="838"/>
        <end position="856"/>
    </location>
</feature>
<dbReference type="Proteomes" id="UP000638313">
    <property type="component" value="Unassembled WGS sequence"/>
</dbReference>
<evidence type="ECO:0000313" key="2">
    <source>
        <dbReference type="EMBL" id="GHF25832.1"/>
    </source>
</evidence>
<evidence type="ECO:0000313" key="3">
    <source>
        <dbReference type="Proteomes" id="UP000638313"/>
    </source>
</evidence>
<reference evidence="2" key="2">
    <citation type="submission" date="2020-09" db="EMBL/GenBank/DDBJ databases">
        <authorList>
            <person name="Sun Q."/>
            <person name="Ohkuma M."/>
        </authorList>
    </citation>
    <scope>NUCLEOTIDE SEQUENCE</scope>
    <source>
        <strain evidence="2">JCM 4059</strain>
    </source>
</reference>
<dbReference type="InterPro" id="IPR027417">
    <property type="entry name" value="P-loop_NTPase"/>
</dbReference>